<dbReference type="STRING" id="270918.APR42_06110"/>
<evidence type="ECO:0000256" key="4">
    <source>
        <dbReference type="ARBA" id="ARBA00022842"/>
    </source>
</evidence>
<gene>
    <name evidence="10" type="ORF">APR42_06110</name>
</gene>
<dbReference type="EMBL" id="LKTP01000023">
    <property type="protein sequence ID" value="KRG28360.1"/>
    <property type="molecule type" value="Genomic_DNA"/>
</dbReference>
<accession>A0A0Q9ZJ86</accession>
<keyword evidence="8" id="KW-0234">DNA repair</keyword>
<evidence type="ECO:0000256" key="2">
    <source>
        <dbReference type="ARBA" id="ARBA00022723"/>
    </source>
</evidence>
<evidence type="ECO:0000256" key="7">
    <source>
        <dbReference type="ARBA" id="ARBA00023004"/>
    </source>
</evidence>
<dbReference type="PANTHER" id="PTHR31212:SF4">
    <property type="entry name" value="ALPHA-KETOGLUTARATE-DEPENDENT DIOXYGENASE ALKB HOMOLOG 3"/>
    <property type="match status" value="1"/>
</dbReference>
<dbReference type="GO" id="GO:0016705">
    <property type="term" value="F:oxidoreductase activity, acting on paired donors, with incorporation or reduction of molecular oxygen"/>
    <property type="evidence" value="ECO:0007669"/>
    <property type="project" value="UniProtKB-ARBA"/>
</dbReference>
<evidence type="ECO:0000313" key="11">
    <source>
        <dbReference type="Proteomes" id="UP000051643"/>
    </source>
</evidence>
<keyword evidence="11" id="KW-1185">Reference proteome</keyword>
<evidence type="ECO:0000256" key="5">
    <source>
        <dbReference type="ARBA" id="ARBA00022964"/>
    </source>
</evidence>
<keyword evidence="6" id="KW-0560">Oxidoreductase</keyword>
<sequence>MKSEIFSLPDAELEYFPNFLNKEKADLLLEKLLKEVHWQQQNIKLFGKEIPQPRLTSFYAEQGISYTYSGLQLKPNSFSTELWELKQATEELSGFDFNTCLANLYRHGNDSMGWHADDEKVLGKNPVIASISLGGIRRFQFKHKTNKDLKESIELQHGSLLIMKGSMQHFWKHQLPKTKKEVAPRINLTFRKIN</sequence>
<comment type="cofactor">
    <cofactor evidence="1">
        <name>Fe(2+)</name>
        <dbReference type="ChEBI" id="CHEBI:29033"/>
    </cofactor>
</comment>
<dbReference type="SUPFAM" id="SSF51197">
    <property type="entry name" value="Clavaminate synthase-like"/>
    <property type="match status" value="1"/>
</dbReference>
<keyword evidence="3" id="KW-0227">DNA damage</keyword>
<dbReference type="Pfam" id="PF13532">
    <property type="entry name" value="2OG-FeII_Oxy_2"/>
    <property type="match status" value="1"/>
</dbReference>
<organism evidence="10 11">
    <name type="scientific">Salegentibacter mishustinae</name>
    <dbReference type="NCBI Taxonomy" id="270918"/>
    <lineage>
        <taxon>Bacteria</taxon>
        <taxon>Pseudomonadati</taxon>
        <taxon>Bacteroidota</taxon>
        <taxon>Flavobacteriia</taxon>
        <taxon>Flavobacteriales</taxon>
        <taxon>Flavobacteriaceae</taxon>
        <taxon>Salegentibacter</taxon>
    </lineage>
</organism>
<evidence type="ECO:0000256" key="8">
    <source>
        <dbReference type="ARBA" id="ARBA00023204"/>
    </source>
</evidence>
<dbReference type="Proteomes" id="UP000051643">
    <property type="component" value="Unassembled WGS sequence"/>
</dbReference>
<dbReference type="InterPro" id="IPR005123">
    <property type="entry name" value="Oxoglu/Fe-dep_dioxygenase_dom"/>
</dbReference>
<evidence type="ECO:0000256" key="3">
    <source>
        <dbReference type="ARBA" id="ARBA00022763"/>
    </source>
</evidence>
<dbReference type="AlphaFoldDB" id="A0A0Q9ZJ86"/>
<keyword evidence="7" id="KW-0408">Iron</keyword>
<dbReference type="GO" id="GO:0032451">
    <property type="term" value="F:demethylase activity"/>
    <property type="evidence" value="ECO:0007669"/>
    <property type="project" value="UniProtKB-ARBA"/>
</dbReference>
<evidence type="ECO:0000256" key="6">
    <source>
        <dbReference type="ARBA" id="ARBA00023002"/>
    </source>
</evidence>
<keyword evidence="2" id="KW-0479">Metal-binding</keyword>
<dbReference type="GO" id="GO:0051213">
    <property type="term" value="F:dioxygenase activity"/>
    <property type="evidence" value="ECO:0007669"/>
    <property type="project" value="UniProtKB-KW"/>
</dbReference>
<dbReference type="Gene3D" id="2.60.120.590">
    <property type="entry name" value="Alpha-ketoglutarate-dependent dioxygenase AlkB-like"/>
    <property type="match status" value="1"/>
</dbReference>
<evidence type="ECO:0000313" key="10">
    <source>
        <dbReference type="EMBL" id="KRG28360.1"/>
    </source>
</evidence>
<comment type="caution">
    <text evidence="10">The sequence shown here is derived from an EMBL/GenBank/DDBJ whole genome shotgun (WGS) entry which is preliminary data.</text>
</comment>
<dbReference type="InterPro" id="IPR032854">
    <property type="entry name" value="ALKBH3"/>
</dbReference>
<dbReference type="InterPro" id="IPR037151">
    <property type="entry name" value="AlkB-like_sf"/>
</dbReference>
<feature type="domain" description="Fe2OG dioxygenase" evidence="9">
    <location>
        <begin position="96"/>
        <end position="194"/>
    </location>
</feature>
<dbReference type="RefSeq" id="WP_057482032.1">
    <property type="nucleotide sequence ID" value="NZ_BMWR01000001.1"/>
</dbReference>
<dbReference type="PANTHER" id="PTHR31212">
    <property type="entry name" value="ALPHA-KETOGLUTARATE-DEPENDENT DIOXYGENASE ALKB HOMOLOG 3"/>
    <property type="match status" value="1"/>
</dbReference>
<dbReference type="InterPro" id="IPR027450">
    <property type="entry name" value="AlkB-like"/>
</dbReference>
<dbReference type="GO" id="GO:0140097">
    <property type="term" value="F:catalytic activity, acting on DNA"/>
    <property type="evidence" value="ECO:0007669"/>
    <property type="project" value="UniProtKB-ARBA"/>
</dbReference>
<name>A0A0Q9ZJ86_9FLAO</name>
<evidence type="ECO:0000256" key="1">
    <source>
        <dbReference type="ARBA" id="ARBA00001954"/>
    </source>
</evidence>
<evidence type="ECO:0000259" key="9">
    <source>
        <dbReference type="PROSITE" id="PS51471"/>
    </source>
</evidence>
<keyword evidence="5" id="KW-0223">Dioxygenase</keyword>
<dbReference type="PROSITE" id="PS51471">
    <property type="entry name" value="FE2OG_OXY"/>
    <property type="match status" value="1"/>
</dbReference>
<dbReference type="FunFam" id="2.60.120.590:FF:000004">
    <property type="entry name" value="DNA oxidative demethylase ALKBH2"/>
    <property type="match status" value="1"/>
</dbReference>
<reference evidence="10" key="1">
    <citation type="submission" date="2015-10" db="EMBL/GenBank/DDBJ databases">
        <title>Draft genome sequence of Salegentibacter mishustinae KCTC 12263.</title>
        <authorList>
            <person name="Lin W."/>
            <person name="Zheng Q."/>
        </authorList>
    </citation>
    <scope>NUCLEOTIDE SEQUENCE [LARGE SCALE GENOMIC DNA]</scope>
    <source>
        <strain evidence="10">KCTC 12263</strain>
    </source>
</reference>
<keyword evidence="4" id="KW-0460">Magnesium</keyword>
<dbReference type="GO" id="GO:0046872">
    <property type="term" value="F:metal ion binding"/>
    <property type="evidence" value="ECO:0007669"/>
    <property type="project" value="UniProtKB-KW"/>
</dbReference>
<dbReference type="OrthoDB" id="190276at2"/>
<dbReference type="GO" id="GO:0006307">
    <property type="term" value="P:DNA alkylation repair"/>
    <property type="evidence" value="ECO:0007669"/>
    <property type="project" value="InterPro"/>
</dbReference>
<protein>
    <submittedName>
        <fullName evidence="10">2OG-Fe(II) oxygenase</fullName>
    </submittedName>
</protein>
<dbReference type="GO" id="GO:0016787">
    <property type="term" value="F:hydrolase activity"/>
    <property type="evidence" value="ECO:0007669"/>
    <property type="project" value="UniProtKB-ARBA"/>
</dbReference>
<proteinExistence type="predicted"/>